<evidence type="ECO:0000313" key="2">
    <source>
        <dbReference type="EMBL" id="MBF0597674.1"/>
    </source>
</evidence>
<gene>
    <name evidence="2" type="ORF">IM532_09480</name>
</gene>
<accession>A0A8J7FQB4</accession>
<organism evidence="2 3">
    <name type="scientific">Faecalibacter rhinopitheci</name>
    <dbReference type="NCBI Taxonomy" id="2779678"/>
    <lineage>
        <taxon>Bacteria</taxon>
        <taxon>Pseudomonadati</taxon>
        <taxon>Bacteroidota</taxon>
        <taxon>Flavobacteriia</taxon>
        <taxon>Flavobacteriales</taxon>
        <taxon>Weeksellaceae</taxon>
        <taxon>Faecalibacter</taxon>
    </lineage>
</organism>
<sequence length="133" mass="15546">MKNIFAIVALVFSFYVSAQVDVLQKTDSLKTEANEKLVLKKESYPISIEEEFKKYENLNLSSKQQKDLKDNLLLQKQIQQKKLDRVEKFKLNNSINIPDSHATYDSIQIKRSKKITDDYGVKIKRKYKSNSVK</sequence>
<evidence type="ECO:0000313" key="3">
    <source>
        <dbReference type="Proteomes" id="UP000608754"/>
    </source>
</evidence>
<evidence type="ECO:0000256" key="1">
    <source>
        <dbReference type="SAM" id="SignalP"/>
    </source>
</evidence>
<dbReference type="EMBL" id="JADGIK010000006">
    <property type="protein sequence ID" value="MBF0597674.1"/>
    <property type="molecule type" value="Genomic_DNA"/>
</dbReference>
<reference evidence="2" key="1">
    <citation type="submission" date="2020-10" db="EMBL/GenBank/DDBJ databases">
        <authorList>
            <person name="Lu T."/>
            <person name="Wang Q."/>
            <person name="Han X."/>
        </authorList>
    </citation>
    <scope>NUCLEOTIDE SEQUENCE</scope>
    <source>
        <strain evidence="2">WQ 117</strain>
    </source>
</reference>
<name>A0A8J7FQB4_9FLAO</name>
<dbReference type="RefSeq" id="WP_194183223.1">
    <property type="nucleotide sequence ID" value="NZ_JADGIK010000006.1"/>
</dbReference>
<proteinExistence type="predicted"/>
<comment type="caution">
    <text evidence="2">The sequence shown here is derived from an EMBL/GenBank/DDBJ whole genome shotgun (WGS) entry which is preliminary data.</text>
</comment>
<feature type="chain" id="PRO_5035203864" evidence="1">
    <location>
        <begin position="19"/>
        <end position="133"/>
    </location>
</feature>
<feature type="signal peptide" evidence="1">
    <location>
        <begin position="1"/>
        <end position="18"/>
    </location>
</feature>
<keyword evidence="1" id="KW-0732">Signal</keyword>
<keyword evidence="3" id="KW-1185">Reference proteome</keyword>
<dbReference type="AlphaFoldDB" id="A0A8J7FQB4"/>
<protein>
    <submittedName>
        <fullName evidence="2">Uncharacterized protein</fullName>
    </submittedName>
</protein>
<dbReference type="Proteomes" id="UP000608754">
    <property type="component" value="Unassembled WGS sequence"/>
</dbReference>